<evidence type="ECO:0000313" key="3">
    <source>
        <dbReference type="Proteomes" id="UP000194266"/>
    </source>
</evidence>
<evidence type="ECO:0000256" key="1">
    <source>
        <dbReference type="SAM" id="MobiDB-lite"/>
    </source>
</evidence>
<protein>
    <submittedName>
        <fullName evidence="2">Uncharacterized protein</fullName>
    </submittedName>
</protein>
<keyword evidence="3" id="KW-1185">Reference proteome</keyword>
<sequence length="72" mass="7648">MPGTVPAAPELGARAVLALLGHRAWWLPRILNRVVPQVDTEGEALSRHVPASATAPDAAVRRLPCRPGPSRP</sequence>
<comment type="caution">
    <text evidence="2">The sequence shown here is derived from an EMBL/GenBank/DDBJ whole genome shotgun (WGS) entry which is preliminary data.</text>
</comment>
<dbReference type="Proteomes" id="UP000194266">
    <property type="component" value="Unassembled WGS sequence"/>
</dbReference>
<dbReference type="EMBL" id="MRYD01000097">
    <property type="protein sequence ID" value="OSZ58931.1"/>
    <property type="molecule type" value="Genomic_DNA"/>
</dbReference>
<feature type="region of interest" description="Disordered" evidence="1">
    <location>
        <begin position="43"/>
        <end position="72"/>
    </location>
</feature>
<proteinExistence type="predicted"/>
<gene>
    <name evidence="2" type="ORF">OQI_18965</name>
</gene>
<organism evidence="2 3">
    <name type="scientific">Streptomyces pharetrae CZA14</name>
    <dbReference type="NCBI Taxonomy" id="1144883"/>
    <lineage>
        <taxon>Bacteria</taxon>
        <taxon>Bacillati</taxon>
        <taxon>Actinomycetota</taxon>
        <taxon>Actinomycetes</taxon>
        <taxon>Kitasatosporales</taxon>
        <taxon>Streptomycetaceae</taxon>
        <taxon>Streptomyces</taxon>
    </lineage>
</organism>
<accession>A0ABX3YG86</accession>
<reference evidence="2 3" key="1">
    <citation type="submission" date="2016-12" db="EMBL/GenBank/DDBJ databases">
        <title>Genome Mining:The Detection of Biosynthetic Gene Clusters to Aid in the Expression of Curamycin A produced by Streptomyces sp. strain CZA14.</title>
        <authorList>
            <person name="Durrell K.A."/>
            <person name="Kirby B.M."/>
            <person name="Khan W."/>
            <person name="Mthethwa T."/>
            <person name="Le Roes-Hill M."/>
        </authorList>
    </citation>
    <scope>NUCLEOTIDE SEQUENCE [LARGE SCALE GENOMIC DNA]</scope>
    <source>
        <strain evidence="2 3">CZA14</strain>
    </source>
</reference>
<name>A0ABX3YG86_9ACTN</name>
<evidence type="ECO:0000313" key="2">
    <source>
        <dbReference type="EMBL" id="OSZ58931.1"/>
    </source>
</evidence>